<dbReference type="AlphaFoldDB" id="A0AAV1U0Z0"/>
<evidence type="ECO:0000313" key="3">
    <source>
        <dbReference type="Proteomes" id="UP001162060"/>
    </source>
</evidence>
<gene>
    <name evidence="2" type="ORF">PM001_LOCUS13456</name>
</gene>
<dbReference type="EMBL" id="CAKLBY020000123">
    <property type="protein sequence ID" value="CAK7928306.1"/>
    <property type="molecule type" value="Genomic_DNA"/>
</dbReference>
<evidence type="ECO:0000256" key="1">
    <source>
        <dbReference type="SAM" id="MobiDB-lite"/>
    </source>
</evidence>
<reference evidence="2" key="1">
    <citation type="submission" date="2024-01" db="EMBL/GenBank/DDBJ databases">
        <authorList>
            <person name="Webb A."/>
        </authorList>
    </citation>
    <scope>NUCLEOTIDE SEQUENCE</scope>
    <source>
        <strain evidence="2">Pm1</strain>
    </source>
</reference>
<feature type="region of interest" description="Disordered" evidence="1">
    <location>
        <begin position="84"/>
        <end position="140"/>
    </location>
</feature>
<comment type="caution">
    <text evidence="2">The sequence shown here is derived from an EMBL/GenBank/DDBJ whole genome shotgun (WGS) entry which is preliminary data.</text>
</comment>
<sequence length="140" mass="15186">MEYDHRIAGAAAARAVAEAKKATNTLKTLKRRLAKITPKPTPASEIKLPHVADVPHELPAAMAEKTREKSRAIIERLLSSYVRHRRGLPSATTATPLGLGPAEVEPPDSVPAKMPSDCPQDSEGQHSGLPMLLWPKVRPH</sequence>
<protein>
    <submittedName>
        <fullName evidence="2">Uncharacterized protein</fullName>
    </submittedName>
</protein>
<name>A0AAV1U0Z0_9STRA</name>
<organism evidence="2 3">
    <name type="scientific">Peronospora matthiolae</name>
    <dbReference type="NCBI Taxonomy" id="2874970"/>
    <lineage>
        <taxon>Eukaryota</taxon>
        <taxon>Sar</taxon>
        <taxon>Stramenopiles</taxon>
        <taxon>Oomycota</taxon>
        <taxon>Peronosporomycetes</taxon>
        <taxon>Peronosporales</taxon>
        <taxon>Peronosporaceae</taxon>
        <taxon>Peronospora</taxon>
    </lineage>
</organism>
<dbReference type="Proteomes" id="UP001162060">
    <property type="component" value="Unassembled WGS sequence"/>
</dbReference>
<evidence type="ECO:0000313" key="2">
    <source>
        <dbReference type="EMBL" id="CAK7928306.1"/>
    </source>
</evidence>
<accession>A0AAV1U0Z0</accession>
<proteinExistence type="predicted"/>